<proteinExistence type="predicted"/>
<evidence type="ECO:0000313" key="2">
    <source>
        <dbReference type="Proteomes" id="UP000176593"/>
    </source>
</evidence>
<comment type="caution">
    <text evidence="1">The sequence shown here is derived from an EMBL/GenBank/DDBJ whole genome shotgun (WGS) entry which is preliminary data.</text>
</comment>
<dbReference type="EMBL" id="MGEQ01000003">
    <property type="protein sequence ID" value="OGL87063.1"/>
    <property type="molecule type" value="Genomic_DNA"/>
</dbReference>
<sequence length="128" mass="14521">MTEPFTGSPIAHPKRKLVTTFTGHVNKQADDLVQMITMLQTGWNSQRAPKPVGEITIILDDDKSISGILLIESMSHTQGGVVQFFLTEWDETIFRCYIVIAHRDNTLRVEVWENPPDPYHISSPRVFA</sequence>
<accession>A0A1F7V9A3</accession>
<protein>
    <submittedName>
        <fullName evidence="1">Uncharacterized protein</fullName>
    </submittedName>
</protein>
<dbReference type="Proteomes" id="UP000176593">
    <property type="component" value="Unassembled WGS sequence"/>
</dbReference>
<evidence type="ECO:0000313" key="1">
    <source>
        <dbReference type="EMBL" id="OGL87063.1"/>
    </source>
</evidence>
<gene>
    <name evidence="1" type="ORF">A3I41_03910</name>
</gene>
<dbReference type="AlphaFoldDB" id="A0A1F7V9A3"/>
<reference evidence="1 2" key="1">
    <citation type="journal article" date="2016" name="Nat. Commun.">
        <title>Thousands of microbial genomes shed light on interconnected biogeochemical processes in an aquifer system.</title>
        <authorList>
            <person name="Anantharaman K."/>
            <person name="Brown C.T."/>
            <person name="Hug L.A."/>
            <person name="Sharon I."/>
            <person name="Castelle C.J."/>
            <person name="Probst A.J."/>
            <person name="Thomas B.C."/>
            <person name="Singh A."/>
            <person name="Wilkins M.J."/>
            <person name="Karaoz U."/>
            <person name="Brodie E.L."/>
            <person name="Williams K.H."/>
            <person name="Hubbard S.S."/>
            <person name="Banfield J.F."/>
        </authorList>
    </citation>
    <scope>NUCLEOTIDE SEQUENCE [LARGE SCALE GENOMIC DNA]</scope>
</reference>
<name>A0A1F7V9A3_9BACT</name>
<organism evidence="1 2">
    <name type="scientific">Candidatus Uhrbacteria bacterium RIFCSPLOWO2_02_FULL_48_18</name>
    <dbReference type="NCBI Taxonomy" id="1802408"/>
    <lineage>
        <taxon>Bacteria</taxon>
        <taxon>Candidatus Uhriibacteriota</taxon>
    </lineage>
</organism>